<evidence type="ECO:0000313" key="2">
    <source>
        <dbReference type="Proteomes" id="UP001139308"/>
    </source>
</evidence>
<dbReference type="Proteomes" id="UP001139308">
    <property type="component" value="Unassembled WGS sequence"/>
</dbReference>
<reference evidence="1" key="1">
    <citation type="submission" date="2022-01" db="EMBL/GenBank/DDBJ databases">
        <title>Genome sequence and assembly of Parabukholderia sp. RG36.</title>
        <authorList>
            <person name="Chhetri G."/>
        </authorList>
    </citation>
    <scope>NUCLEOTIDE SEQUENCE</scope>
    <source>
        <strain evidence="1">RG36</strain>
    </source>
</reference>
<protein>
    <submittedName>
        <fullName evidence="1">Uncharacterized protein</fullName>
    </submittedName>
</protein>
<proteinExistence type="predicted"/>
<gene>
    <name evidence="1" type="ORF">L5014_30160</name>
</gene>
<keyword evidence="2" id="KW-1185">Reference proteome</keyword>
<dbReference type="AlphaFoldDB" id="A0A9X1ULV0"/>
<sequence>MKKNETAGAPRAALPVPRSFNRTRRVAPADSRRLLDWNQARHFTLAGKFLLIIISDIFITRNH</sequence>
<evidence type="ECO:0000313" key="1">
    <source>
        <dbReference type="EMBL" id="MCG5077557.1"/>
    </source>
</evidence>
<dbReference type="EMBL" id="JAKLJA010000038">
    <property type="protein sequence ID" value="MCG5077557.1"/>
    <property type="molecule type" value="Genomic_DNA"/>
</dbReference>
<accession>A0A9X1ULV0</accession>
<comment type="caution">
    <text evidence="1">The sequence shown here is derived from an EMBL/GenBank/DDBJ whole genome shotgun (WGS) entry which is preliminary data.</text>
</comment>
<organism evidence="1 2">
    <name type="scientific">Paraburkholderia tagetis</name>
    <dbReference type="NCBI Taxonomy" id="2913261"/>
    <lineage>
        <taxon>Bacteria</taxon>
        <taxon>Pseudomonadati</taxon>
        <taxon>Pseudomonadota</taxon>
        <taxon>Betaproteobacteria</taxon>
        <taxon>Burkholderiales</taxon>
        <taxon>Burkholderiaceae</taxon>
        <taxon>Paraburkholderia</taxon>
    </lineage>
</organism>
<name>A0A9X1ULV0_9BURK</name>
<dbReference type="RefSeq" id="WP_238467456.1">
    <property type="nucleotide sequence ID" value="NZ_JAKLJA010000038.1"/>
</dbReference>